<keyword evidence="3" id="KW-1185">Reference proteome</keyword>
<reference evidence="2 3" key="1">
    <citation type="submission" date="2021-06" db="EMBL/GenBank/DDBJ databases">
        <authorList>
            <person name="Kallberg Y."/>
            <person name="Tangrot J."/>
            <person name="Rosling A."/>
        </authorList>
    </citation>
    <scope>NUCLEOTIDE SEQUENCE [LARGE SCALE GENOMIC DNA]</scope>
    <source>
        <strain evidence="2 3">120-4 pot B 10/14</strain>
    </source>
</reference>
<comment type="caution">
    <text evidence="2">The sequence shown here is derived from an EMBL/GenBank/DDBJ whole genome shotgun (WGS) entry which is preliminary data.</text>
</comment>
<accession>A0ABM8W428</accession>
<proteinExistence type="predicted"/>
<feature type="compositionally biased region" description="Basic and acidic residues" evidence="1">
    <location>
        <begin position="12"/>
        <end position="22"/>
    </location>
</feature>
<dbReference type="Gene3D" id="3.10.20.90">
    <property type="entry name" value="Phosphatidylinositol 3-kinase Catalytic Subunit, Chain A, domain 1"/>
    <property type="match status" value="1"/>
</dbReference>
<feature type="region of interest" description="Disordered" evidence="1">
    <location>
        <begin position="1"/>
        <end position="22"/>
    </location>
</feature>
<evidence type="ECO:0000313" key="3">
    <source>
        <dbReference type="Proteomes" id="UP000789901"/>
    </source>
</evidence>
<protein>
    <submittedName>
        <fullName evidence="2">30067_t:CDS:1</fullName>
    </submittedName>
</protein>
<gene>
    <name evidence="2" type="ORF">GMARGA_LOCUS3089</name>
</gene>
<sequence length="107" mass="12545">MVHNSSINDYKNLSENKTARRDHSIKEVKQMIQDKEGNFTFKILTCYESALNLLQYKSCSDYYVPKEVAPHLILRLRGEMFQETSDRKELDALPSSTQYILTPEERL</sequence>
<evidence type="ECO:0000313" key="2">
    <source>
        <dbReference type="EMBL" id="CAG8519678.1"/>
    </source>
</evidence>
<dbReference type="Proteomes" id="UP000789901">
    <property type="component" value="Unassembled WGS sequence"/>
</dbReference>
<feature type="compositionally biased region" description="Polar residues" evidence="1">
    <location>
        <begin position="1"/>
        <end position="11"/>
    </location>
</feature>
<name>A0ABM8W428_GIGMA</name>
<dbReference type="EMBL" id="CAJVQB010001075">
    <property type="protein sequence ID" value="CAG8519678.1"/>
    <property type="molecule type" value="Genomic_DNA"/>
</dbReference>
<organism evidence="2 3">
    <name type="scientific">Gigaspora margarita</name>
    <dbReference type="NCBI Taxonomy" id="4874"/>
    <lineage>
        <taxon>Eukaryota</taxon>
        <taxon>Fungi</taxon>
        <taxon>Fungi incertae sedis</taxon>
        <taxon>Mucoromycota</taxon>
        <taxon>Glomeromycotina</taxon>
        <taxon>Glomeromycetes</taxon>
        <taxon>Diversisporales</taxon>
        <taxon>Gigasporaceae</taxon>
        <taxon>Gigaspora</taxon>
    </lineage>
</organism>
<evidence type="ECO:0000256" key="1">
    <source>
        <dbReference type="SAM" id="MobiDB-lite"/>
    </source>
</evidence>